<gene>
    <name evidence="1" type="ORF">MRB53_024739</name>
</gene>
<evidence type="ECO:0000313" key="2">
    <source>
        <dbReference type="Proteomes" id="UP001234297"/>
    </source>
</evidence>
<protein>
    <submittedName>
        <fullName evidence="1">Uncharacterized protein</fullName>
    </submittedName>
</protein>
<sequence length="77" mass="8441">MLGEGDSSSVSAPSSEMVSNFETLEGFWGEMRRAGATSIHGCIYLASFAMALEESSPYFSLSQGLYLMVLGEDFRDW</sequence>
<reference evidence="1 2" key="1">
    <citation type="journal article" date="2022" name="Hortic Res">
        <title>A haplotype resolved chromosomal level avocado genome allows analysis of novel avocado genes.</title>
        <authorList>
            <person name="Nath O."/>
            <person name="Fletcher S.J."/>
            <person name="Hayward A."/>
            <person name="Shaw L.M."/>
            <person name="Masouleh A.K."/>
            <person name="Furtado A."/>
            <person name="Henry R.J."/>
            <person name="Mitter N."/>
        </authorList>
    </citation>
    <scope>NUCLEOTIDE SEQUENCE [LARGE SCALE GENOMIC DNA]</scope>
    <source>
        <strain evidence="2">cv. Hass</strain>
    </source>
</reference>
<dbReference type="Proteomes" id="UP001234297">
    <property type="component" value="Chromosome 7"/>
</dbReference>
<evidence type="ECO:0000313" key="1">
    <source>
        <dbReference type="EMBL" id="KAJ8631416.1"/>
    </source>
</evidence>
<keyword evidence="2" id="KW-1185">Reference proteome</keyword>
<proteinExistence type="predicted"/>
<name>A0ACC2LDY4_PERAE</name>
<comment type="caution">
    <text evidence="1">The sequence shown here is derived from an EMBL/GenBank/DDBJ whole genome shotgun (WGS) entry which is preliminary data.</text>
</comment>
<accession>A0ACC2LDY4</accession>
<organism evidence="1 2">
    <name type="scientific">Persea americana</name>
    <name type="common">Avocado</name>
    <dbReference type="NCBI Taxonomy" id="3435"/>
    <lineage>
        <taxon>Eukaryota</taxon>
        <taxon>Viridiplantae</taxon>
        <taxon>Streptophyta</taxon>
        <taxon>Embryophyta</taxon>
        <taxon>Tracheophyta</taxon>
        <taxon>Spermatophyta</taxon>
        <taxon>Magnoliopsida</taxon>
        <taxon>Magnoliidae</taxon>
        <taxon>Laurales</taxon>
        <taxon>Lauraceae</taxon>
        <taxon>Persea</taxon>
    </lineage>
</organism>
<dbReference type="EMBL" id="CM056815">
    <property type="protein sequence ID" value="KAJ8631416.1"/>
    <property type="molecule type" value="Genomic_DNA"/>
</dbReference>